<protein>
    <submittedName>
        <fullName evidence="1">Vancomycin resistance protein YoaR</fullName>
    </submittedName>
</protein>
<proteinExistence type="predicted"/>
<comment type="caution">
    <text evidence="1">The sequence shown here is derived from an EMBL/GenBank/DDBJ whole genome shotgun (WGS) entry which is preliminary data.</text>
</comment>
<reference evidence="1 2" key="1">
    <citation type="submission" date="2023-07" db="EMBL/GenBank/DDBJ databases">
        <title>Genomic Encyclopedia of Type Strains, Phase IV (KMG-IV): sequencing the most valuable type-strain genomes for metagenomic binning, comparative biology and taxonomic classification.</title>
        <authorList>
            <person name="Goeker M."/>
        </authorList>
    </citation>
    <scope>NUCLEOTIDE SEQUENCE [LARGE SCALE GENOMIC DNA]</scope>
    <source>
        <strain evidence="1 2">B6-8</strain>
    </source>
</reference>
<evidence type="ECO:0000313" key="1">
    <source>
        <dbReference type="EMBL" id="MDQ0437299.1"/>
    </source>
</evidence>
<organism evidence="1 2">
    <name type="scientific">Kaistia dalseonensis</name>
    <dbReference type="NCBI Taxonomy" id="410840"/>
    <lineage>
        <taxon>Bacteria</taxon>
        <taxon>Pseudomonadati</taxon>
        <taxon>Pseudomonadota</taxon>
        <taxon>Alphaproteobacteria</taxon>
        <taxon>Hyphomicrobiales</taxon>
        <taxon>Kaistiaceae</taxon>
        <taxon>Kaistia</taxon>
    </lineage>
</organism>
<name>A0ABU0H4R1_9HYPH</name>
<keyword evidence="2" id="KW-1185">Reference proteome</keyword>
<sequence>MENATYYIVPDPAGTDWTVHHDGTDLGRFSSYDDAVKIAVKMAESACEIGFASSAVSVRDKGDFEVIFRCEPATAITAILE</sequence>
<dbReference type="Proteomes" id="UP001241603">
    <property type="component" value="Unassembled WGS sequence"/>
</dbReference>
<dbReference type="EMBL" id="JAUSVO010000002">
    <property type="protein sequence ID" value="MDQ0437299.1"/>
    <property type="molecule type" value="Genomic_DNA"/>
</dbReference>
<gene>
    <name evidence="1" type="ORF">QO014_001684</name>
</gene>
<evidence type="ECO:0000313" key="2">
    <source>
        <dbReference type="Proteomes" id="UP001241603"/>
    </source>
</evidence>
<accession>A0ABU0H4R1</accession>
<dbReference type="RefSeq" id="WP_266348228.1">
    <property type="nucleotide sequence ID" value="NZ_JAPKNG010000002.1"/>
</dbReference>